<dbReference type="RefSeq" id="WP_172207844.1">
    <property type="nucleotide sequence ID" value="NZ_BLLI01000011.1"/>
</dbReference>
<sequence length="364" mass="41105">MKKAQFILIGGGWRGEFYMRLAQKMPNRFEITAIVTVDPKQQTYYASWGFNCVESLDRALLAGQPDFVVICVPHTVAAKVAVEVLKTGLPVLSETPAGSSLDDLLYLAANMPQNAKYQVAEQYHLRPDMAARLSVIAKGKIGHPQLALVSLTNNYHAIALMRKFLNVSGHETTILAQRFQVTGQPGFERSGLALLERFQVYNQTLATFNFGQGKTGIYNFEDDQHRSFIRSQHIQVKGDRGELNDKDLRYLKDFKTPIISHVQRINKGEYENMEGVGFKGLILAGDWLYQNPYQETVLSDDEIALATCLRQMADYCRGGKAFYSFAQAAQDFYLTLLIEESIETQQAVHTQPQPWTSELLKDYE</sequence>
<dbReference type="PANTHER" id="PTHR43377:SF1">
    <property type="entry name" value="BILIVERDIN REDUCTASE A"/>
    <property type="match status" value="1"/>
</dbReference>
<dbReference type="AlphaFoldDB" id="A0A6A0BBL1"/>
<name>A0A6A0BBL1_9LACT</name>
<dbReference type="Gene3D" id="3.40.50.720">
    <property type="entry name" value="NAD(P)-binding Rossmann-like Domain"/>
    <property type="match status" value="1"/>
</dbReference>
<dbReference type="Proteomes" id="UP000480303">
    <property type="component" value="Unassembled WGS sequence"/>
</dbReference>
<keyword evidence="3" id="KW-1185">Reference proteome</keyword>
<dbReference type="InterPro" id="IPR051450">
    <property type="entry name" value="Gfo/Idh/MocA_Oxidoreductases"/>
</dbReference>
<dbReference type="Pfam" id="PF01408">
    <property type="entry name" value="GFO_IDH_MocA"/>
    <property type="match status" value="1"/>
</dbReference>
<feature type="domain" description="Gfo/Idh/MocA-like oxidoreductase N-terminal" evidence="1">
    <location>
        <begin position="6"/>
        <end position="109"/>
    </location>
</feature>
<accession>A0A6A0BBL1</accession>
<dbReference type="GO" id="GO:0000166">
    <property type="term" value="F:nucleotide binding"/>
    <property type="evidence" value="ECO:0007669"/>
    <property type="project" value="InterPro"/>
</dbReference>
<organism evidence="2 3">
    <name type="scientific">Pseudolactococcus hodotermopsidis</name>
    <dbReference type="NCBI Taxonomy" id="2709157"/>
    <lineage>
        <taxon>Bacteria</taxon>
        <taxon>Bacillati</taxon>
        <taxon>Bacillota</taxon>
        <taxon>Bacilli</taxon>
        <taxon>Lactobacillales</taxon>
        <taxon>Streptococcaceae</taxon>
        <taxon>Pseudolactococcus</taxon>
    </lineage>
</organism>
<gene>
    <name evidence="2" type="ORF">Hs30E_05960</name>
</gene>
<proteinExistence type="predicted"/>
<dbReference type="PANTHER" id="PTHR43377">
    <property type="entry name" value="BILIVERDIN REDUCTASE A"/>
    <property type="match status" value="1"/>
</dbReference>
<evidence type="ECO:0000313" key="3">
    <source>
        <dbReference type="Proteomes" id="UP000480303"/>
    </source>
</evidence>
<dbReference type="InterPro" id="IPR036291">
    <property type="entry name" value="NAD(P)-bd_dom_sf"/>
</dbReference>
<evidence type="ECO:0000259" key="1">
    <source>
        <dbReference type="Pfam" id="PF01408"/>
    </source>
</evidence>
<evidence type="ECO:0000313" key="2">
    <source>
        <dbReference type="EMBL" id="GFH42045.1"/>
    </source>
</evidence>
<protein>
    <recommendedName>
        <fullName evidence="1">Gfo/Idh/MocA-like oxidoreductase N-terminal domain-containing protein</fullName>
    </recommendedName>
</protein>
<comment type="caution">
    <text evidence="2">The sequence shown here is derived from an EMBL/GenBank/DDBJ whole genome shotgun (WGS) entry which is preliminary data.</text>
</comment>
<reference evidence="2 3" key="1">
    <citation type="submission" date="2020-02" db="EMBL/GenBank/DDBJ databases">
        <title>Draft genome sequence of Lactococcus sp. Hs30E4-3.</title>
        <authorList>
            <person name="Noda S."/>
            <person name="Yuki M."/>
            <person name="Ohkuma M."/>
        </authorList>
    </citation>
    <scope>NUCLEOTIDE SEQUENCE [LARGE SCALE GENOMIC DNA]</scope>
    <source>
        <strain evidence="2 3">Hs30E4-3</strain>
    </source>
</reference>
<dbReference type="InterPro" id="IPR000683">
    <property type="entry name" value="Gfo/Idh/MocA-like_OxRdtase_N"/>
</dbReference>
<dbReference type="SUPFAM" id="SSF51735">
    <property type="entry name" value="NAD(P)-binding Rossmann-fold domains"/>
    <property type="match status" value="1"/>
</dbReference>
<dbReference type="EMBL" id="BLLI01000011">
    <property type="protein sequence ID" value="GFH42045.1"/>
    <property type="molecule type" value="Genomic_DNA"/>
</dbReference>